<accession>A0A2T7PYV6</accession>
<sequence>MVFSPDERKLRCFQEEPREAKCWDDELDKLFRFLLQKTAVFTYPFVIEIISDRLDGQMKGLELTRRPVGQVLNSQQLHSTQSSTHTVTGNGHARPDQQQHETASRCRRRRPTLHASPTLAKHVAPPDWRQRTGLDRHLCKNPVFKHWCNSCPPCLHNQVLRCYGCTRLLHTSNTPLGGRPDRKDVVDGVVYLAVTGVCRPAGRSACVTASFVHPPSRRYTPVILSQTTRSSDSTPMSRPTATPGARSFDS</sequence>
<dbReference type="Proteomes" id="UP000245119">
    <property type="component" value="Linkage Group LG1"/>
</dbReference>
<proteinExistence type="predicted"/>
<evidence type="ECO:0000313" key="2">
    <source>
        <dbReference type="EMBL" id="PVD38602.1"/>
    </source>
</evidence>
<feature type="region of interest" description="Disordered" evidence="1">
    <location>
        <begin position="222"/>
        <end position="250"/>
    </location>
</feature>
<organism evidence="2 3">
    <name type="scientific">Pomacea canaliculata</name>
    <name type="common">Golden apple snail</name>
    <dbReference type="NCBI Taxonomy" id="400727"/>
    <lineage>
        <taxon>Eukaryota</taxon>
        <taxon>Metazoa</taxon>
        <taxon>Spiralia</taxon>
        <taxon>Lophotrochozoa</taxon>
        <taxon>Mollusca</taxon>
        <taxon>Gastropoda</taxon>
        <taxon>Caenogastropoda</taxon>
        <taxon>Architaenioglossa</taxon>
        <taxon>Ampullarioidea</taxon>
        <taxon>Ampullariidae</taxon>
        <taxon>Pomacea</taxon>
    </lineage>
</organism>
<dbReference type="AlphaFoldDB" id="A0A2T7PYV6"/>
<comment type="caution">
    <text evidence="2">The sequence shown here is derived from an EMBL/GenBank/DDBJ whole genome shotgun (WGS) entry which is preliminary data.</text>
</comment>
<feature type="compositionally biased region" description="Polar residues" evidence="1">
    <location>
        <begin position="223"/>
        <end position="240"/>
    </location>
</feature>
<evidence type="ECO:0000256" key="1">
    <source>
        <dbReference type="SAM" id="MobiDB-lite"/>
    </source>
</evidence>
<name>A0A2T7PYV6_POMCA</name>
<protein>
    <submittedName>
        <fullName evidence="2">Uncharacterized protein</fullName>
    </submittedName>
</protein>
<evidence type="ECO:0000313" key="3">
    <source>
        <dbReference type="Proteomes" id="UP000245119"/>
    </source>
</evidence>
<gene>
    <name evidence="2" type="ORF">C0Q70_01218</name>
</gene>
<keyword evidence="3" id="KW-1185">Reference proteome</keyword>
<dbReference type="EMBL" id="PZQS01000001">
    <property type="protein sequence ID" value="PVD38602.1"/>
    <property type="molecule type" value="Genomic_DNA"/>
</dbReference>
<reference evidence="2 3" key="1">
    <citation type="submission" date="2018-04" db="EMBL/GenBank/DDBJ databases">
        <title>The genome of golden apple snail Pomacea canaliculata provides insight into stress tolerance and invasive adaptation.</title>
        <authorList>
            <person name="Liu C."/>
            <person name="Liu B."/>
            <person name="Ren Y."/>
            <person name="Zhang Y."/>
            <person name="Wang H."/>
            <person name="Li S."/>
            <person name="Jiang F."/>
            <person name="Yin L."/>
            <person name="Zhang G."/>
            <person name="Qian W."/>
            <person name="Fan W."/>
        </authorList>
    </citation>
    <scope>NUCLEOTIDE SEQUENCE [LARGE SCALE GENOMIC DNA]</scope>
    <source>
        <strain evidence="2">SZHN2017</strain>
        <tissue evidence="2">Muscle</tissue>
    </source>
</reference>
<feature type="compositionally biased region" description="Low complexity" evidence="1">
    <location>
        <begin position="75"/>
        <end position="88"/>
    </location>
</feature>
<feature type="region of interest" description="Disordered" evidence="1">
    <location>
        <begin position="75"/>
        <end position="121"/>
    </location>
</feature>
<feature type="compositionally biased region" description="Basic and acidic residues" evidence="1">
    <location>
        <begin position="93"/>
        <end position="104"/>
    </location>
</feature>